<sequence>MQGAAEHNELLYRHNQMIDHPITPCENRQLLPHPLGGLANQSAVIILDWTLSLRAEDTVSWLG</sequence>
<name>A0A4Z2GG65_9TELE</name>
<protein>
    <submittedName>
        <fullName evidence="1">Uncharacterized protein</fullName>
    </submittedName>
</protein>
<reference evidence="1 2" key="1">
    <citation type="submission" date="2019-03" db="EMBL/GenBank/DDBJ databases">
        <title>First draft genome of Liparis tanakae, snailfish: a comprehensive survey of snailfish specific genes.</title>
        <authorList>
            <person name="Kim W."/>
            <person name="Song I."/>
            <person name="Jeong J.-H."/>
            <person name="Kim D."/>
            <person name="Kim S."/>
            <person name="Ryu S."/>
            <person name="Song J.Y."/>
            <person name="Lee S.K."/>
        </authorList>
    </citation>
    <scope>NUCLEOTIDE SEQUENCE [LARGE SCALE GENOMIC DNA]</scope>
    <source>
        <tissue evidence="1">Muscle</tissue>
    </source>
</reference>
<accession>A0A4Z2GG65</accession>
<dbReference type="EMBL" id="SRLO01000552">
    <property type="protein sequence ID" value="TNN52280.1"/>
    <property type="molecule type" value="Genomic_DNA"/>
</dbReference>
<evidence type="ECO:0000313" key="2">
    <source>
        <dbReference type="Proteomes" id="UP000314294"/>
    </source>
</evidence>
<proteinExistence type="predicted"/>
<evidence type="ECO:0000313" key="1">
    <source>
        <dbReference type="EMBL" id="TNN52280.1"/>
    </source>
</evidence>
<dbReference type="AlphaFoldDB" id="A0A4Z2GG65"/>
<comment type="caution">
    <text evidence="1">The sequence shown here is derived from an EMBL/GenBank/DDBJ whole genome shotgun (WGS) entry which is preliminary data.</text>
</comment>
<keyword evidence="2" id="KW-1185">Reference proteome</keyword>
<organism evidence="1 2">
    <name type="scientific">Liparis tanakae</name>
    <name type="common">Tanaka's snailfish</name>
    <dbReference type="NCBI Taxonomy" id="230148"/>
    <lineage>
        <taxon>Eukaryota</taxon>
        <taxon>Metazoa</taxon>
        <taxon>Chordata</taxon>
        <taxon>Craniata</taxon>
        <taxon>Vertebrata</taxon>
        <taxon>Euteleostomi</taxon>
        <taxon>Actinopterygii</taxon>
        <taxon>Neopterygii</taxon>
        <taxon>Teleostei</taxon>
        <taxon>Neoteleostei</taxon>
        <taxon>Acanthomorphata</taxon>
        <taxon>Eupercaria</taxon>
        <taxon>Perciformes</taxon>
        <taxon>Cottioidei</taxon>
        <taxon>Cottales</taxon>
        <taxon>Liparidae</taxon>
        <taxon>Liparis</taxon>
    </lineage>
</organism>
<dbReference type="Proteomes" id="UP000314294">
    <property type="component" value="Unassembled WGS sequence"/>
</dbReference>
<gene>
    <name evidence="1" type="ORF">EYF80_037507</name>
</gene>